<sequence length="36" mass="4397">MYFKLQKEVFTRDNLFINLATQTLNISHNENQFIKH</sequence>
<accession>A0A4Q7PGK3</accession>
<dbReference type="EMBL" id="SGXE01000001">
    <property type="protein sequence ID" value="RZS99028.1"/>
    <property type="molecule type" value="Genomic_DNA"/>
</dbReference>
<dbReference type="AlphaFoldDB" id="A0A4Q7PGK3"/>
<comment type="caution">
    <text evidence="1">The sequence shown here is derived from an EMBL/GenBank/DDBJ whole genome shotgun (WGS) entry which is preliminary data.</text>
</comment>
<reference evidence="1 2" key="1">
    <citation type="submission" date="2019-02" db="EMBL/GenBank/DDBJ databases">
        <title>Genomic Encyclopedia of Type Strains, Phase IV (KMG-IV): sequencing the most valuable type-strain genomes for metagenomic binning, comparative biology and taxonomic classification.</title>
        <authorList>
            <person name="Goeker M."/>
        </authorList>
    </citation>
    <scope>NUCLEOTIDE SEQUENCE [LARGE SCALE GENOMIC DNA]</scope>
    <source>
        <strain evidence="1 2">DSM 17196</strain>
    </source>
</reference>
<organism evidence="1 2">
    <name type="scientific">Aquimarina brevivitae</name>
    <dbReference type="NCBI Taxonomy" id="323412"/>
    <lineage>
        <taxon>Bacteria</taxon>
        <taxon>Pseudomonadati</taxon>
        <taxon>Bacteroidota</taxon>
        <taxon>Flavobacteriia</taxon>
        <taxon>Flavobacteriales</taxon>
        <taxon>Flavobacteriaceae</taxon>
        <taxon>Aquimarina</taxon>
    </lineage>
</organism>
<keyword evidence="2" id="KW-1185">Reference proteome</keyword>
<proteinExistence type="predicted"/>
<gene>
    <name evidence="1" type="ORF">EV197_0232</name>
</gene>
<protein>
    <submittedName>
        <fullName evidence="1">Uncharacterized protein</fullName>
    </submittedName>
</protein>
<name>A0A4Q7PGK3_9FLAO</name>
<dbReference type="Proteomes" id="UP000292262">
    <property type="component" value="Unassembled WGS sequence"/>
</dbReference>
<evidence type="ECO:0000313" key="1">
    <source>
        <dbReference type="EMBL" id="RZS99028.1"/>
    </source>
</evidence>
<evidence type="ECO:0000313" key="2">
    <source>
        <dbReference type="Proteomes" id="UP000292262"/>
    </source>
</evidence>